<dbReference type="PROSITE" id="PS51257">
    <property type="entry name" value="PROKAR_LIPOPROTEIN"/>
    <property type="match status" value="1"/>
</dbReference>
<evidence type="ECO:0000313" key="2">
    <source>
        <dbReference type="Proteomes" id="UP001139409"/>
    </source>
</evidence>
<keyword evidence="1" id="KW-0176">Collagen</keyword>
<dbReference type="AlphaFoldDB" id="A0A9X1L2K2"/>
<evidence type="ECO:0000313" key="1">
    <source>
        <dbReference type="EMBL" id="MCA6078286.1"/>
    </source>
</evidence>
<accession>A0A9X1L2K2</accession>
<name>A0A9X1L2K2_9BACT</name>
<reference evidence="1" key="1">
    <citation type="submission" date="2021-09" db="EMBL/GenBank/DDBJ databases">
        <title>Fulvivirga sp. isolated from coastal sediment.</title>
        <authorList>
            <person name="Yu H."/>
        </authorList>
    </citation>
    <scope>NUCLEOTIDE SEQUENCE</scope>
    <source>
        <strain evidence="1">1062</strain>
    </source>
</reference>
<sequence length="191" mass="21615">MKKLIPFLLVIVTIVACEGPEGPIGPRGPQGAPGEDGVNIESFVFEYEVDFRPEDDYTVFLSYLDDFVALPSDVTMVYFLWGQTEIDGELVDIWRALPQTVFTDNGLIQYNYDFTRYDVSLFLNTDFDPDLLQPIDTDDWIVRVVVIPGQFVTAGGKMAAIDFNDYYAVMEAMGVENKTVAHEYNNSLVRR</sequence>
<comment type="caution">
    <text evidence="1">The sequence shown here is derived from an EMBL/GenBank/DDBJ whole genome shotgun (WGS) entry which is preliminary data.</text>
</comment>
<keyword evidence="2" id="KW-1185">Reference proteome</keyword>
<organism evidence="1 2">
    <name type="scientific">Fulvivirga sedimenti</name>
    <dbReference type="NCBI Taxonomy" id="2879465"/>
    <lineage>
        <taxon>Bacteria</taxon>
        <taxon>Pseudomonadati</taxon>
        <taxon>Bacteroidota</taxon>
        <taxon>Cytophagia</taxon>
        <taxon>Cytophagales</taxon>
        <taxon>Fulvivirgaceae</taxon>
        <taxon>Fulvivirga</taxon>
    </lineage>
</organism>
<dbReference type="Gene3D" id="1.20.5.320">
    <property type="entry name" value="6-Phosphogluconate Dehydrogenase, domain 3"/>
    <property type="match status" value="1"/>
</dbReference>
<dbReference type="Proteomes" id="UP001139409">
    <property type="component" value="Unassembled WGS sequence"/>
</dbReference>
<gene>
    <name evidence="1" type="ORF">LDX50_25665</name>
</gene>
<proteinExistence type="predicted"/>
<protein>
    <submittedName>
        <fullName evidence="1">Collagen-like protein</fullName>
    </submittedName>
</protein>
<dbReference type="RefSeq" id="WP_225699140.1">
    <property type="nucleotide sequence ID" value="NZ_JAIXNE010000005.1"/>
</dbReference>
<dbReference type="EMBL" id="JAIXNE010000005">
    <property type="protein sequence ID" value="MCA6078286.1"/>
    <property type="molecule type" value="Genomic_DNA"/>
</dbReference>